<comment type="caution">
    <text evidence="1">The sequence shown here is derived from an EMBL/GenBank/DDBJ whole genome shotgun (WGS) entry which is preliminary data.</text>
</comment>
<gene>
    <name evidence="1" type="ORF">EHS25_008005</name>
</gene>
<dbReference type="EMBL" id="RSCD01000005">
    <property type="protein sequence ID" value="RSH92560.1"/>
    <property type="molecule type" value="Genomic_DNA"/>
</dbReference>
<proteinExistence type="predicted"/>
<protein>
    <submittedName>
        <fullName evidence="1">Uncharacterized protein</fullName>
    </submittedName>
</protein>
<evidence type="ECO:0000313" key="2">
    <source>
        <dbReference type="Proteomes" id="UP000279259"/>
    </source>
</evidence>
<keyword evidence="2" id="KW-1185">Reference proteome</keyword>
<organism evidence="1 2">
    <name type="scientific">Saitozyma podzolica</name>
    <dbReference type="NCBI Taxonomy" id="1890683"/>
    <lineage>
        <taxon>Eukaryota</taxon>
        <taxon>Fungi</taxon>
        <taxon>Dikarya</taxon>
        <taxon>Basidiomycota</taxon>
        <taxon>Agaricomycotina</taxon>
        <taxon>Tremellomycetes</taxon>
        <taxon>Tremellales</taxon>
        <taxon>Trimorphomycetaceae</taxon>
        <taxon>Saitozyma</taxon>
    </lineage>
</organism>
<name>A0A427YND4_9TREE</name>
<reference evidence="1 2" key="1">
    <citation type="submission" date="2018-11" db="EMBL/GenBank/DDBJ databases">
        <title>Genome sequence of Saitozyma podzolica DSM 27192.</title>
        <authorList>
            <person name="Aliyu H."/>
            <person name="Gorte O."/>
            <person name="Ochsenreither K."/>
        </authorList>
    </citation>
    <scope>NUCLEOTIDE SEQUENCE [LARGE SCALE GENOMIC DNA]</scope>
    <source>
        <strain evidence="1 2">DSM 27192</strain>
    </source>
</reference>
<evidence type="ECO:0000313" key="1">
    <source>
        <dbReference type="EMBL" id="RSH92560.1"/>
    </source>
</evidence>
<accession>A0A427YND4</accession>
<dbReference type="AlphaFoldDB" id="A0A427YND4"/>
<dbReference type="Proteomes" id="UP000279259">
    <property type="component" value="Unassembled WGS sequence"/>
</dbReference>
<sequence length="117" mass="12429">MNSFAHGTRSIIRTVLIHERGVCYRANAIEVETGANVPPNRSKARSSLQFVDSALALHASVLRRQLRAVLIAEAISGTAPDTATLKRPICDTTSIDSPSPTCLTVAVSGLESDLPCT</sequence>